<protein>
    <recommendedName>
        <fullName evidence="4">Apolipoprotein N-acyltransferase</fullName>
    </recommendedName>
</protein>
<keyword evidence="1" id="KW-0472">Membrane</keyword>
<feature type="transmembrane region" description="Helical" evidence="1">
    <location>
        <begin position="41"/>
        <end position="62"/>
    </location>
</feature>
<gene>
    <name evidence="2" type="ORF">FY528_11075</name>
</gene>
<evidence type="ECO:0000313" key="2">
    <source>
        <dbReference type="EMBL" id="TYZ09278.1"/>
    </source>
</evidence>
<dbReference type="RefSeq" id="WP_149071073.1">
    <property type="nucleotide sequence ID" value="NZ_VTHL01000010.1"/>
</dbReference>
<reference evidence="2 3" key="1">
    <citation type="submission" date="2019-08" db="EMBL/GenBank/DDBJ databases">
        <authorList>
            <person name="Seo M.-J."/>
        </authorList>
    </citation>
    <scope>NUCLEOTIDE SEQUENCE [LARGE SCALE GENOMIC DNA]</scope>
    <source>
        <strain evidence="2 3">KIGAM108</strain>
    </source>
</reference>
<keyword evidence="1" id="KW-1133">Transmembrane helix</keyword>
<evidence type="ECO:0000256" key="1">
    <source>
        <dbReference type="SAM" id="Phobius"/>
    </source>
</evidence>
<keyword evidence="3" id="KW-1185">Reference proteome</keyword>
<organism evidence="2 3">
    <name type="scientific">Hymenobacter lutimineralis</name>
    <dbReference type="NCBI Taxonomy" id="2606448"/>
    <lineage>
        <taxon>Bacteria</taxon>
        <taxon>Pseudomonadati</taxon>
        <taxon>Bacteroidota</taxon>
        <taxon>Cytophagia</taxon>
        <taxon>Cytophagales</taxon>
        <taxon>Hymenobacteraceae</taxon>
        <taxon>Hymenobacter</taxon>
    </lineage>
</organism>
<dbReference type="AlphaFoldDB" id="A0A5D6V2M2"/>
<evidence type="ECO:0000313" key="3">
    <source>
        <dbReference type="Proteomes" id="UP000322791"/>
    </source>
</evidence>
<sequence length="127" mass="13525">MLLFLLIFLAATGAQLFLPWWSVVPVAVALGFWRGTRSGRAFLAGFAGLALSWLLPAAWLHLRTDGILSQRVATLLPLGGNGWLLALVAALLIGLIGGLSSLSGYWLRRAIWNGPPAPVSGAARRQP</sequence>
<feature type="transmembrane region" description="Helical" evidence="1">
    <location>
        <begin position="83"/>
        <end position="107"/>
    </location>
</feature>
<accession>A0A5D6V2M2</accession>
<keyword evidence="1" id="KW-0812">Transmembrane</keyword>
<comment type="caution">
    <text evidence="2">The sequence shown here is derived from an EMBL/GenBank/DDBJ whole genome shotgun (WGS) entry which is preliminary data.</text>
</comment>
<proteinExistence type="predicted"/>
<dbReference type="Proteomes" id="UP000322791">
    <property type="component" value="Unassembled WGS sequence"/>
</dbReference>
<name>A0A5D6V2M2_9BACT</name>
<dbReference type="EMBL" id="VTHL01000010">
    <property type="protein sequence ID" value="TYZ09278.1"/>
    <property type="molecule type" value="Genomic_DNA"/>
</dbReference>
<evidence type="ECO:0008006" key="4">
    <source>
        <dbReference type="Google" id="ProtNLM"/>
    </source>
</evidence>